<feature type="region of interest" description="Disordered" evidence="6">
    <location>
        <begin position="815"/>
        <end position="880"/>
    </location>
</feature>
<dbReference type="Pfam" id="PF18004">
    <property type="entry name" value="RPN2_C"/>
    <property type="match status" value="1"/>
</dbReference>
<comment type="similarity">
    <text evidence="2">Belongs to the proteasome subunit S1 family.</text>
</comment>
<dbReference type="Proteomes" id="UP000011668">
    <property type="component" value="Unassembled WGS sequence"/>
</dbReference>
<keyword evidence="4" id="KW-0677">Repeat</keyword>
<dbReference type="CDD" id="cd00067">
    <property type="entry name" value="GAL4"/>
    <property type="match status" value="1"/>
</dbReference>
<dbReference type="GO" id="GO:0005634">
    <property type="term" value="C:nucleus"/>
    <property type="evidence" value="ECO:0007669"/>
    <property type="project" value="TreeGrafter"/>
</dbReference>
<comment type="caution">
    <text evidence="10">The sequence shown here is derived from an EMBL/GenBank/DDBJ whole genome shotgun (WGS) entry which is preliminary data.</text>
</comment>
<feature type="region of interest" description="Disordered" evidence="6">
    <location>
        <begin position="1099"/>
        <end position="1162"/>
    </location>
</feature>
<name>L8WIK6_THACA</name>
<dbReference type="Pfam" id="PF11951">
    <property type="entry name" value="Fungal_trans_2"/>
    <property type="match status" value="1"/>
</dbReference>
<feature type="compositionally biased region" description="Low complexity" evidence="6">
    <location>
        <begin position="1312"/>
        <end position="1333"/>
    </location>
</feature>
<evidence type="ECO:0000256" key="5">
    <source>
        <dbReference type="ARBA" id="ARBA00022942"/>
    </source>
</evidence>
<sequence length="1781" mass="194216">MVAHPRTSAAGILALLAEPELEIKQRAIVELIQLIPDFWAEISEEISAIEALSESSELQPAARENAALVASKVYYYLGQYDDALSFALRAGNAFEAELKQEKSAEYAETIVCEVYIAQRVEFAETTDPSTLPNSGADSDKIDSRLRSIIERIFTLAIEGGDVRQALGIALESSRLDIVTRIFEHTHDTELLSYAMDAVLDVGFNLATRNRVLHHLCPLFPLPKPGANYTIALTRLHVALATPSVTNPLFQKLIESGDKTNRLLACQLAFDLVEGSTQDFLRIVSNSLPSGENYEPIRQILSGADSIRLKLDFLQRNNKVDLAILKHTKESLEHRSSVYHNALTLSNAFMHAGTTSDVFLRNNLDWLGRASNWSKFSATGAFGVIHKGNVAQAMELLGPYLPGASSGAGSSPFSEGGALFALGIVHAGRGSEVEGFLREKVRQAAGGEVVQHGAALGLGIAGMASRSEGSYLAYDELKEVLFTDSAIASEAAAYAMGLVMLGSGQQKATDEMLAYAHETQHEKIIRGLAIGVAFLYYGRQESADTVIENALKEKDPLLRYGGVYTLALAYAGTGDSRAVRKLLHVAVSDTSDDVRRAAVTALAFLLFKSPTQVPRIVQLLSESYNPHVRCGATLALGLACAGTGLQDAIDLLQPMTKDPVDFVRQGAFISLGMILVQQSEASSPSLSSTRALYHKIVSDKHEDPMARFGAALGQGFIDAGGRNCSISLQSRTGSGNMSAIVGMVLFCQFWYWYPLAHCACLAFEPTGVIGLTEELKTPSFEFVSNARPALFAYPAAVKPPTKETVEKVATAVLSTTAKAKAREKTKEKEKAANDGERMDTDESPAAAAQDDEMKVDEPAPAPTPKRAGPAPTSETLQNLSRVTPAQMQYITFPVESRFQPVRPIGKGGGGIVMLVDKKEGEPIEWIQPFGTESASTENTGAQTEGQSPAAQQGSSNDEAPPPPAVQSPRVRGVECAKGRAYYPLFLVSSGTFSLHCIQAGEHERRLPSLYCALSIHPNHVNSETTSATLTHNVTTPTPRGRFAAESSFAVEKWVFDVQKEVCWIQLAVVVNMVLTATRRKKCDETRPICERCTKAGMQCLGYEPEGSDSRPTRVRSKAAARVSSAGSRNSSVPRPSASTSATPASAITSPTDPTSPGQSQQLTQLPFPLIPNDAILPSAEEHIHPLPAESPQFNDAIGNDVFDFSFMSPSLSTLPFNSTFGGDPSTWDAGLLSNDVGVWAPQHSESPGNMTLDSQATTSLATSNLADNQSRSMALYKPHQPPARTSKQMTSGQASLLNALFSLGQSTPDCMMPTPNASFSTPPSTTSSAWPSPDQEGDESDTSEDSDPEGVREIVCGSPTLEPTVQSNTLPFVLYTRRRCHNGHSNSLRAAEDGLSYEGMVDRPILQVRRISDGDYHARRHISHNMEPQSEPCRLSSSGFENRFPVPPENNAGELHYKSPSNMDYCKNFDLTRAQIINLQMQAGPLRTSMELMAETAPLFRSACPEAPHELIDLPAKLTHPDISLRHFVTIDVILSAAVLRPMHFRYKTHSSKDFRDREDWGLQWFNGVPGELILIMARINMLLVDYWANVDPEVIAEIERQLKEFKSAPGKSPDAYLMVARLAVQECWRLAVLVYLYMVCVRGLNTGSPLMFYKCLCGADAKDPRVEKAQRSFMRVLDRTKPNRTPDVFLLAPMTIVSRRRPLTTFYPNHHVQQVGRATYRPRERDIIRRRLLNIQECAHPGTCGNDAVRILEAMWARSDAEGRSVVWSDGRLAVRSVCGI</sequence>
<dbReference type="Pfam" id="PF21505">
    <property type="entry name" value="RPN2_N"/>
    <property type="match status" value="1"/>
</dbReference>
<feature type="compositionally biased region" description="Acidic residues" evidence="6">
    <location>
        <begin position="1334"/>
        <end position="1347"/>
    </location>
</feature>
<dbReference type="InterPro" id="IPR001138">
    <property type="entry name" value="Zn2Cys6_DnaBD"/>
</dbReference>
<dbReference type="InterPro" id="IPR002015">
    <property type="entry name" value="Proteasome/cyclosome_rpt"/>
</dbReference>
<dbReference type="InterPro" id="IPR011989">
    <property type="entry name" value="ARM-like"/>
</dbReference>
<keyword evidence="11" id="KW-1185">Reference proteome</keyword>
<feature type="domain" description="26S proteasome non-ATPase regulatory subunit 1/RPN2 N-terminal" evidence="9">
    <location>
        <begin position="7"/>
        <end position="317"/>
    </location>
</feature>
<feature type="compositionally biased region" description="Polar residues" evidence="6">
    <location>
        <begin position="871"/>
        <end position="880"/>
    </location>
</feature>
<dbReference type="EMBL" id="AFRT01003258">
    <property type="protein sequence ID" value="ELU36572.1"/>
    <property type="molecule type" value="Genomic_DNA"/>
</dbReference>
<evidence type="ECO:0000259" key="7">
    <source>
        <dbReference type="Pfam" id="PF00172"/>
    </source>
</evidence>
<dbReference type="Pfam" id="PF01851">
    <property type="entry name" value="PC_rep"/>
    <property type="match status" value="1"/>
</dbReference>
<dbReference type="FunFam" id="1.25.10.10:FF:000017">
    <property type="entry name" value="26S proteasome non-ATPase regulatory subunit 1"/>
    <property type="match status" value="1"/>
</dbReference>
<dbReference type="InterPro" id="IPR036864">
    <property type="entry name" value="Zn2-C6_fun-type_DNA-bd_sf"/>
</dbReference>
<dbReference type="OrthoDB" id="261572at2759"/>
<evidence type="ECO:0000259" key="8">
    <source>
        <dbReference type="Pfam" id="PF18004"/>
    </source>
</evidence>
<evidence type="ECO:0000256" key="2">
    <source>
        <dbReference type="ARBA" id="ARBA00006308"/>
    </source>
</evidence>
<dbReference type="InterPro" id="IPR016024">
    <property type="entry name" value="ARM-type_fold"/>
</dbReference>
<evidence type="ECO:0000256" key="6">
    <source>
        <dbReference type="SAM" id="MobiDB-lite"/>
    </source>
</evidence>
<dbReference type="SUPFAM" id="SSF57701">
    <property type="entry name" value="Zn2/Cys6 DNA-binding domain"/>
    <property type="match status" value="1"/>
</dbReference>
<dbReference type="InterPro" id="IPR021858">
    <property type="entry name" value="Fun_TF"/>
</dbReference>
<evidence type="ECO:0000256" key="3">
    <source>
        <dbReference type="ARBA" id="ARBA00015684"/>
    </source>
</evidence>
<reference evidence="10 11" key="1">
    <citation type="journal article" date="2013" name="Nat. Commun.">
        <title>The evolution and pathogenic mechanisms of the rice sheath blight pathogen.</title>
        <authorList>
            <person name="Zheng A."/>
            <person name="Lin R."/>
            <person name="Xu L."/>
            <person name="Qin P."/>
            <person name="Tang C."/>
            <person name="Ai P."/>
            <person name="Zhang D."/>
            <person name="Liu Y."/>
            <person name="Sun Z."/>
            <person name="Feng H."/>
            <person name="Wang Y."/>
            <person name="Chen Y."/>
            <person name="Liang X."/>
            <person name="Fu R."/>
            <person name="Li Q."/>
            <person name="Zhang J."/>
            <person name="Yu X."/>
            <person name="Xie Z."/>
            <person name="Ding L."/>
            <person name="Guan P."/>
            <person name="Tang J."/>
            <person name="Liang Y."/>
            <person name="Wang S."/>
            <person name="Deng Q."/>
            <person name="Li S."/>
            <person name="Zhu J."/>
            <person name="Wang L."/>
            <person name="Liu H."/>
            <person name="Li P."/>
        </authorList>
    </citation>
    <scope>NUCLEOTIDE SEQUENCE [LARGE SCALE GENOMIC DNA]</scope>
    <source>
        <strain evidence="11">AG-1 IA</strain>
    </source>
</reference>
<dbReference type="Pfam" id="PF00172">
    <property type="entry name" value="Zn_clus"/>
    <property type="match status" value="1"/>
</dbReference>
<dbReference type="GO" id="GO:0043161">
    <property type="term" value="P:proteasome-mediated ubiquitin-dependent protein catabolic process"/>
    <property type="evidence" value="ECO:0007669"/>
    <property type="project" value="TreeGrafter"/>
</dbReference>
<dbReference type="Gene3D" id="1.25.10.10">
    <property type="entry name" value="Leucine-rich Repeat Variant"/>
    <property type="match status" value="1"/>
</dbReference>
<keyword evidence="5 10" id="KW-0647">Proteasome</keyword>
<protein>
    <recommendedName>
        <fullName evidence="3">26S proteasome regulatory subunit RPN2</fullName>
    </recommendedName>
</protein>
<dbReference type="GO" id="GO:0034515">
    <property type="term" value="C:proteasome storage granule"/>
    <property type="evidence" value="ECO:0007669"/>
    <property type="project" value="TreeGrafter"/>
</dbReference>
<evidence type="ECO:0000259" key="9">
    <source>
        <dbReference type="Pfam" id="PF21505"/>
    </source>
</evidence>
<dbReference type="STRING" id="983506.L8WIK6"/>
<dbReference type="PANTHER" id="PTHR10943">
    <property type="entry name" value="26S PROTEASOME NON-ATPASE REGULATORY SUBUNIT"/>
    <property type="match status" value="1"/>
</dbReference>
<evidence type="ECO:0000313" key="10">
    <source>
        <dbReference type="EMBL" id="ELU36572.1"/>
    </source>
</evidence>
<gene>
    <name evidence="10" type="ORF">AG1IA_09399</name>
</gene>
<dbReference type="GO" id="GO:0008540">
    <property type="term" value="C:proteasome regulatory particle, base subcomplex"/>
    <property type="evidence" value="ECO:0007669"/>
    <property type="project" value="TreeGrafter"/>
</dbReference>
<evidence type="ECO:0000256" key="4">
    <source>
        <dbReference type="ARBA" id="ARBA00022737"/>
    </source>
</evidence>
<feature type="compositionally biased region" description="Basic and acidic residues" evidence="6">
    <location>
        <begin position="819"/>
        <end position="839"/>
    </location>
</feature>
<feature type="region of interest" description="Disordered" evidence="6">
    <location>
        <begin position="1307"/>
        <end position="1358"/>
    </location>
</feature>
<feature type="compositionally biased region" description="Polar residues" evidence="6">
    <location>
        <begin position="932"/>
        <end position="956"/>
    </location>
</feature>
<proteinExistence type="inferred from homology"/>
<dbReference type="Pfam" id="PF13646">
    <property type="entry name" value="HEAT_2"/>
    <property type="match status" value="1"/>
</dbReference>
<evidence type="ECO:0000313" key="11">
    <source>
        <dbReference type="Proteomes" id="UP000011668"/>
    </source>
</evidence>
<feature type="compositionally biased region" description="Low complexity" evidence="6">
    <location>
        <begin position="1118"/>
        <end position="1155"/>
    </location>
</feature>
<organism evidence="10 11">
    <name type="scientific">Thanatephorus cucumeris (strain AG1-IA)</name>
    <name type="common">Rice sheath blight fungus</name>
    <name type="synonym">Rhizoctonia solani</name>
    <dbReference type="NCBI Taxonomy" id="983506"/>
    <lineage>
        <taxon>Eukaryota</taxon>
        <taxon>Fungi</taxon>
        <taxon>Dikarya</taxon>
        <taxon>Basidiomycota</taxon>
        <taxon>Agaricomycotina</taxon>
        <taxon>Agaricomycetes</taxon>
        <taxon>Cantharellales</taxon>
        <taxon>Ceratobasidiaceae</taxon>
        <taxon>Rhizoctonia</taxon>
        <taxon>Rhizoctonia solani AG-1</taxon>
    </lineage>
</organism>
<dbReference type="GO" id="GO:0008270">
    <property type="term" value="F:zinc ion binding"/>
    <property type="evidence" value="ECO:0007669"/>
    <property type="project" value="InterPro"/>
</dbReference>
<feature type="domain" description="26S proteasome regulatory subunit RPN2 C-terminal" evidence="8">
    <location>
        <begin position="765"/>
        <end position="925"/>
    </location>
</feature>
<accession>L8WIK6</accession>
<dbReference type="GO" id="GO:0000981">
    <property type="term" value="F:DNA-binding transcription factor activity, RNA polymerase II-specific"/>
    <property type="evidence" value="ECO:0007669"/>
    <property type="project" value="InterPro"/>
</dbReference>
<feature type="region of interest" description="Disordered" evidence="6">
    <location>
        <begin position="932"/>
        <end position="969"/>
    </location>
</feature>
<comment type="function">
    <text evidence="1">Acts as a regulatory subunit of the 26S proteasome which is involved in the ATP-dependent degradation of ubiquitinated proteins.</text>
</comment>
<dbReference type="SUPFAM" id="SSF48371">
    <property type="entry name" value="ARM repeat"/>
    <property type="match status" value="1"/>
</dbReference>
<dbReference type="InterPro" id="IPR048570">
    <property type="entry name" value="PSMD1_RPN2_N"/>
</dbReference>
<dbReference type="HOGENOM" id="CLU_245482_0_0_1"/>
<dbReference type="PANTHER" id="PTHR10943:SF2">
    <property type="entry name" value="26S PROTEASOME NON-ATPASE REGULATORY SUBUNIT 1"/>
    <property type="match status" value="1"/>
</dbReference>
<feature type="domain" description="Zn(2)-C6 fungal-type" evidence="7">
    <location>
        <begin position="1077"/>
        <end position="1102"/>
    </location>
</feature>
<evidence type="ECO:0000256" key="1">
    <source>
        <dbReference type="ARBA" id="ARBA00002187"/>
    </source>
</evidence>
<dbReference type="InterPro" id="IPR040623">
    <property type="entry name" value="RPN2_C"/>
</dbReference>